<protein>
    <submittedName>
        <fullName evidence="1">Uncharacterized protein</fullName>
    </submittedName>
</protein>
<proteinExistence type="predicted"/>
<name>A0A3B0Z4X7_9ZZZZ</name>
<accession>A0A3B0Z4X7</accession>
<sequence length="443" mass="49978">MRTPFQKRLPVHLGMIVVLLGLPMASYAFDDDWGDDGTLEIERIFVVTAQDKPDTHPFYGVGHKRGMDVDGVPGKELVLTRGKSYAFRVDTDIKHDFYLSTESVGWGASVLAEGVEGNFTYDGIVTIETDNKTPKEFFYACRNHKYMGGKIHIANAGEEDKVALGKIDISKLPPTKPPKPVSERTVKQKISFADMFVSQSSAAKRVANSDNDKAKVAYTDAHDRLNKAKIALDASDLVLALFEVDESLRSMSTAARLVPTPEQLEEQKRLFTALLEEVKSFETSYKRNVERLEKSGRTDVRDDLSYAELESTIEAAESLYEMKEIVAANRLMKNLQKAITSALGKMLDNTTVVYDKNFETPLEEFEYELARYLSYEELIPLAIEQKRPSKRAIELMDQFVVKGKDIYLQSKPVIEEKDYKNAILMLQGATFQLQRALRMVGVR</sequence>
<organism evidence="1">
    <name type="scientific">hydrothermal vent metagenome</name>
    <dbReference type="NCBI Taxonomy" id="652676"/>
    <lineage>
        <taxon>unclassified sequences</taxon>
        <taxon>metagenomes</taxon>
        <taxon>ecological metagenomes</taxon>
    </lineage>
</organism>
<dbReference type="AlphaFoldDB" id="A0A3B0Z4X7"/>
<dbReference type="EMBL" id="UOFQ01000095">
    <property type="protein sequence ID" value="VAW88388.1"/>
    <property type="molecule type" value="Genomic_DNA"/>
</dbReference>
<gene>
    <name evidence="1" type="ORF">MNBD_GAMMA17-79</name>
</gene>
<reference evidence="1" key="1">
    <citation type="submission" date="2018-06" db="EMBL/GenBank/DDBJ databases">
        <authorList>
            <person name="Zhirakovskaya E."/>
        </authorList>
    </citation>
    <scope>NUCLEOTIDE SEQUENCE</scope>
</reference>
<evidence type="ECO:0000313" key="1">
    <source>
        <dbReference type="EMBL" id="VAW88388.1"/>
    </source>
</evidence>